<feature type="transmembrane region" description="Helical" evidence="1">
    <location>
        <begin position="23"/>
        <end position="43"/>
    </location>
</feature>
<keyword evidence="1" id="KW-0812">Transmembrane</keyword>
<evidence type="ECO:0008006" key="4">
    <source>
        <dbReference type="Google" id="ProtNLM"/>
    </source>
</evidence>
<keyword evidence="3" id="KW-1185">Reference proteome</keyword>
<protein>
    <recommendedName>
        <fullName evidence="4">Major Facilitator Superfamily protein</fullName>
    </recommendedName>
</protein>
<dbReference type="InterPro" id="IPR036259">
    <property type="entry name" value="MFS_trans_sf"/>
</dbReference>
<dbReference type="EMBL" id="DS113186">
    <property type="protein sequence ID" value="EAY22066.1"/>
    <property type="molecule type" value="Genomic_DNA"/>
</dbReference>
<dbReference type="AlphaFoldDB" id="A2DC25"/>
<keyword evidence="1" id="KW-1133">Transmembrane helix</keyword>
<feature type="transmembrane region" description="Helical" evidence="1">
    <location>
        <begin position="187"/>
        <end position="207"/>
    </location>
</feature>
<dbReference type="SUPFAM" id="SSF103473">
    <property type="entry name" value="MFS general substrate transporter"/>
    <property type="match status" value="1"/>
</dbReference>
<feature type="transmembrane region" description="Helical" evidence="1">
    <location>
        <begin position="161"/>
        <end position="180"/>
    </location>
</feature>
<name>A2DC25_TRIV3</name>
<dbReference type="RefSeq" id="XP_001583052.1">
    <property type="nucleotide sequence ID" value="XM_001583002.1"/>
</dbReference>
<sequence length="397" mass="44273">MISSVDTADLLTEEASSTKDKTYISAFFITAPVFIGYACCFSLQHRLGNVFGLADGAAGNSRSYYYGIGTSFVYFFNLIFRVIGHNLLFGCFSPRVRVIIALASMIVGQTMLSVVAMAKSPPHLAWVFISYAFCGVCEGSYCPNMFNVVNNLGKTRQQVVTAIPFGVSLITILGFALFSFGMPFQLCYMFTSVCTFGAIILYLIKIYPVANTSASTFSFKDFFNDFKNIKEWFPKIWGHCLVFIINMFCLSLFNPGCTLYAFNERVHYKLLGFTLPHDAFILTCNIGNFLGDLLSRIVMDRKRIINPMFFFILLIFGIITNLALIPEITPLASFVFGWANGGLYTQTTKLIGLLFVDKYHLTAMSTWLFVGDIGSTSGSNCVQPMRPVLVGIKQIEY</sequence>
<evidence type="ECO:0000256" key="1">
    <source>
        <dbReference type="SAM" id="Phobius"/>
    </source>
</evidence>
<proteinExistence type="predicted"/>
<dbReference type="Proteomes" id="UP000001542">
    <property type="component" value="Unassembled WGS sequence"/>
</dbReference>
<feature type="transmembrane region" description="Helical" evidence="1">
    <location>
        <begin position="124"/>
        <end position="141"/>
    </location>
</feature>
<feature type="transmembrane region" description="Helical" evidence="1">
    <location>
        <begin position="331"/>
        <end position="356"/>
    </location>
</feature>
<reference evidence="2" key="2">
    <citation type="journal article" date="2007" name="Science">
        <title>Draft genome sequence of the sexually transmitted pathogen Trichomonas vaginalis.</title>
        <authorList>
            <person name="Carlton J.M."/>
            <person name="Hirt R.P."/>
            <person name="Silva J.C."/>
            <person name="Delcher A.L."/>
            <person name="Schatz M."/>
            <person name="Zhao Q."/>
            <person name="Wortman J.R."/>
            <person name="Bidwell S.L."/>
            <person name="Alsmark U.C.M."/>
            <person name="Besteiro S."/>
            <person name="Sicheritz-Ponten T."/>
            <person name="Noel C.J."/>
            <person name="Dacks J.B."/>
            <person name="Foster P.G."/>
            <person name="Simillion C."/>
            <person name="Van de Peer Y."/>
            <person name="Miranda-Saavedra D."/>
            <person name="Barton G.J."/>
            <person name="Westrop G.D."/>
            <person name="Mueller S."/>
            <person name="Dessi D."/>
            <person name="Fiori P.L."/>
            <person name="Ren Q."/>
            <person name="Paulsen I."/>
            <person name="Zhang H."/>
            <person name="Bastida-Corcuera F.D."/>
            <person name="Simoes-Barbosa A."/>
            <person name="Brown M.T."/>
            <person name="Hayes R.D."/>
            <person name="Mukherjee M."/>
            <person name="Okumura C.Y."/>
            <person name="Schneider R."/>
            <person name="Smith A.J."/>
            <person name="Vanacova S."/>
            <person name="Villalvazo M."/>
            <person name="Haas B.J."/>
            <person name="Pertea M."/>
            <person name="Feldblyum T.V."/>
            <person name="Utterback T.R."/>
            <person name="Shu C.L."/>
            <person name="Osoegawa K."/>
            <person name="de Jong P.J."/>
            <person name="Hrdy I."/>
            <person name="Horvathova L."/>
            <person name="Zubacova Z."/>
            <person name="Dolezal P."/>
            <person name="Malik S.B."/>
            <person name="Logsdon J.M. Jr."/>
            <person name="Henze K."/>
            <person name="Gupta A."/>
            <person name="Wang C.C."/>
            <person name="Dunne R.L."/>
            <person name="Upcroft J.A."/>
            <person name="Upcroft P."/>
            <person name="White O."/>
            <person name="Salzberg S.L."/>
            <person name="Tang P."/>
            <person name="Chiu C.-H."/>
            <person name="Lee Y.-S."/>
            <person name="Embley T.M."/>
            <person name="Coombs G.H."/>
            <person name="Mottram J.C."/>
            <person name="Tachezy J."/>
            <person name="Fraser-Liggett C.M."/>
            <person name="Johnson P.J."/>
        </authorList>
    </citation>
    <scope>NUCLEOTIDE SEQUENCE [LARGE SCALE GENOMIC DNA]</scope>
    <source>
        <strain evidence="2">G3</strain>
    </source>
</reference>
<feature type="transmembrane region" description="Helical" evidence="1">
    <location>
        <begin position="64"/>
        <end position="84"/>
    </location>
</feature>
<feature type="transmembrane region" description="Helical" evidence="1">
    <location>
        <begin position="236"/>
        <end position="262"/>
    </location>
</feature>
<feature type="transmembrane region" description="Helical" evidence="1">
    <location>
        <begin position="304"/>
        <end position="325"/>
    </location>
</feature>
<evidence type="ECO:0000313" key="2">
    <source>
        <dbReference type="EMBL" id="EAY22066.1"/>
    </source>
</evidence>
<dbReference type="OrthoDB" id="409243at2759"/>
<reference evidence="2" key="1">
    <citation type="submission" date="2006-10" db="EMBL/GenBank/DDBJ databases">
        <authorList>
            <person name="Amadeo P."/>
            <person name="Zhao Q."/>
            <person name="Wortman J."/>
            <person name="Fraser-Liggett C."/>
            <person name="Carlton J."/>
        </authorList>
    </citation>
    <scope>NUCLEOTIDE SEQUENCE</scope>
    <source>
        <strain evidence="2">G3</strain>
    </source>
</reference>
<keyword evidence="1" id="KW-0472">Membrane</keyword>
<dbReference type="InParanoid" id="A2DC25"/>
<organism evidence="2 3">
    <name type="scientific">Trichomonas vaginalis (strain ATCC PRA-98 / G3)</name>
    <dbReference type="NCBI Taxonomy" id="412133"/>
    <lineage>
        <taxon>Eukaryota</taxon>
        <taxon>Metamonada</taxon>
        <taxon>Parabasalia</taxon>
        <taxon>Trichomonadida</taxon>
        <taxon>Trichomonadidae</taxon>
        <taxon>Trichomonas</taxon>
    </lineage>
</organism>
<accession>A2DC25</accession>
<dbReference type="VEuPathDB" id="TrichDB:TVAG_457010"/>
<gene>
    <name evidence="2" type="ORF">TVAG_457010</name>
</gene>
<dbReference type="OMA" id="CAMESYH"/>
<dbReference type="VEuPathDB" id="TrichDB:TVAGG3_0263630"/>
<feature type="transmembrane region" description="Helical" evidence="1">
    <location>
        <begin position="96"/>
        <end position="117"/>
    </location>
</feature>
<evidence type="ECO:0000313" key="3">
    <source>
        <dbReference type="Proteomes" id="UP000001542"/>
    </source>
</evidence>
<dbReference type="KEGG" id="tva:5467619"/>